<evidence type="ECO:0000256" key="1">
    <source>
        <dbReference type="SAM" id="MobiDB-lite"/>
    </source>
</evidence>
<feature type="compositionally biased region" description="Pro residues" evidence="1">
    <location>
        <begin position="161"/>
        <end position="173"/>
    </location>
</feature>
<reference evidence="3 4" key="1">
    <citation type="submission" date="2017-10" db="EMBL/GenBank/DDBJ databases">
        <title>Sedimentibacterium mangrovi gen. nov., sp. nov., a novel member of family Phyllobacteriacea isolated from mangrove sediment.</title>
        <authorList>
            <person name="Liao H."/>
            <person name="Tian Y."/>
        </authorList>
    </citation>
    <scope>NUCLEOTIDE SEQUENCE [LARGE SCALE GENOMIC DNA]</scope>
    <source>
        <strain evidence="3 4">X9-2-2</strain>
    </source>
</reference>
<name>A0A2G1QIP3_9HYPH</name>
<keyword evidence="4" id="KW-1185">Reference proteome</keyword>
<dbReference type="EMBL" id="PDVP01000016">
    <property type="protein sequence ID" value="PHP65382.1"/>
    <property type="molecule type" value="Genomic_DNA"/>
</dbReference>
<keyword evidence="2" id="KW-0472">Membrane</keyword>
<keyword evidence="2" id="KW-1133">Transmembrane helix</keyword>
<feature type="compositionally biased region" description="Low complexity" evidence="1">
    <location>
        <begin position="119"/>
        <end position="160"/>
    </location>
</feature>
<feature type="region of interest" description="Disordered" evidence="1">
    <location>
        <begin position="81"/>
        <end position="200"/>
    </location>
</feature>
<sequence length="587" mass="60358">MADIATVLKKTIDGLPTNTPAVRQKVYEKARATIRAKLDARDPRPSQSAIDAQMAQVDKVIAAVEGDYSFRDQIDSVFTEASTEKPAASEAPPAPAVTTAPPPPAEEDQIASSVPDAMPAAPVEADAQPEPQAPAADVPAPVDEAETVSAAAEPTAVTPEPVQPSAPPAPPVPSQADAVATPPAPAPVTGPETATAPADDDMAGESLAADLARQAEREGAVWTAKPGRDAAAASGGDAFDAPIPDLSRKKAGRGRFTGLAIAIVVLLLLGAGGYAAWLNQDAVMALLPTGGETKVAATAPEAPAAQPAKPAPAQPEQPAAPPPQGQASKPKFTQRLQADGTETDPGPAGGKATLGEGTSVAQVTEPPARAPAANGTQPAAPATPQPAQPPKPNANAQPAVAVGQRAIFYEERTAVEQGTADQGNVVWSQVEESPGGDKPAEPAIRADVSFPDRDLNLRITIRRNGDETLPASHIIELVFVTPDNFPGGVIEDVLRITFKENEQSAGTPLLGIPAKIADNFFLVALTDGQQEIAANLQLMQGRPWIDIPVVYRTGRRALITMEKGISGEKVFNEVIGAWTKGGDTAGG</sequence>
<gene>
    <name evidence="3" type="ORF">CSC94_19880</name>
</gene>
<feature type="compositionally biased region" description="Low complexity" evidence="1">
    <location>
        <begin position="370"/>
        <end position="380"/>
    </location>
</feature>
<feature type="region of interest" description="Disordered" evidence="1">
    <location>
        <begin position="368"/>
        <end position="396"/>
    </location>
</feature>
<feature type="compositionally biased region" description="Pro residues" evidence="1">
    <location>
        <begin position="309"/>
        <end position="324"/>
    </location>
</feature>
<proteinExistence type="predicted"/>
<feature type="region of interest" description="Disordered" evidence="1">
    <location>
        <begin position="214"/>
        <end position="236"/>
    </location>
</feature>
<accession>A0A2G1QIP3</accession>
<evidence type="ECO:0000256" key="2">
    <source>
        <dbReference type="SAM" id="Phobius"/>
    </source>
</evidence>
<dbReference type="OrthoDB" id="8442940at2"/>
<feature type="compositionally biased region" description="Pro residues" evidence="1">
    <location>
        <begin position="92"/>
        <end position="104"/>
    </location>
</feature>
<dbReference type="RefSeq" id="WP_099308123.1">
    <property type="nucleotide sequence ID" value="NZ_PDVP01000016.1"/>
</dbReference>
<protein>
    <submittedName>
        <fullName evidence="3">Uncharacterized protein</fullName>
    </submittedName>
</protein>
<feature type="region of interest" description="Disordered" evidence="1">
    <location>
        <begin position="300"/>
        <end position="330"/>
    </location>
</feature>
<comment type="caution">
    <text evidence="3">The sequence shown here is derived from an EMBL/GenBank/DDBJ whole genome shotgun (WGS) entry which is preliminary data.</text>
</comment>
<feature type="compositionally biased region" description="Pro residues" evidence="1">
    <location>
        <begin position="381"/>
        <end position="392"/>
    </location>
</feature>
<feature type="transmembrane region" description="Helical" evidence="2">
    <location>
        <begin position="256"/>
        <end position="277"/>
    </location>
</feature>
<feature type="compositionally biased region" description="Low complexity" evidence="1">
    <location>
        <begin position="81"/>
        <end position="91"/>
    </location>
</feature>
<organism evidence="3 4">
    <name type="scientific">Zhengella mangrovi</name>
    <dbReference type="NCBI Taxonomy" id="1982044"/>
    <lineage>
        <taxon>Bacteria</taxon>
        <taxon>Pseudomonadati</taxon>
        <taxon>Pseudomonadota</taxon>
        <taxon>Alphaproteobacteria</taxon>
        <taxon>Hyphomicrobiales</taxon>
        <taxon>Notoacmeibacteraceae</taxon>
        <taxon>Zhengella</taxon>
    </lineage>
</organism>
<keyword evidence="2" id="KW-0812">Transmembrane</keyword>
<dbReference type="Proteomes" id="UP000221168">
    <property type="component" value="Unassembled WGS sequence"/>
</dbReference>
<dbReference type="AlphaFoldDB" id="A0A2G1QIP3"/>
<evidence type="ECO:0000313" key="3">
    <source>
        <dbReference type="EMBL" id="PHP65382.1"/>
    </source>
</evidence>
<evidence type="ECO:0000313" key="4">
    <source>
        <dbReference type="Proteomes" id="UP000221168"/>
    </source>
</evidence>